<accession>A0ABV5W658</accession>
<organism evidence="1 2">
    <name type="scientific">Paenibacillus hodogayensis</name>
    <dbReference type="NCBI Taxonomy" id="279208"/>
    <lineage>
        <taxon>Bacteria</taxon>
        <taxon>Bacillati</taxon>
        <taxon>Bacillota</taxon>
        <taxon>Bacilli</taxon>
        <taxon>Bacillales</taxon>
        <taxon>Paenibacillaceae</taxon>
        <taxon>Paenibacillus</taxon>
    </lineage>
</organism>
<dbReference type="SUPFAM" id="SSF63829">
    <property type="entry name" value="Calcium-dependent phosphotriesterase"/>
    <property type="match status" value="1"/>
</dbReference>
<keyword evidence="2" id="KW-1185">Reference proteome</keyword>
<evidence type="ECO:0000313" key="1">
    <source>
        <dbReference type="EMBL" id="MFB9756059.1"/>
    </source>
</evidence>
<dbReference type="EMBL" id="JBHMAG010000020">
    <property type="protein sequence ID" value="MFB9756059.1"/>
    <property type="molecule type" value="Genomic_DNA"/>
</dbReference>
<proteinExistence type="predicted"/>
<evidence type="ECO:0008006" key="3">
    <source>
        <dbReference type="Google" id="ProtNLM"/>
    </source>
</evidence>
<dbReference type="RefSeq" id="WP_344913352.1">
    <property type="nucleotide sequence ID" value="NZ_BAAAYO010000012.1"/>
</dbReference>
<evidence type="ECO:0000313" key="2">
    <source>
        <dbReference type="Proteomes" id="UP001589619"/>
    </source>
</evidence>
<gene>
    <name evidence="1" type="ORF">ACFFNY_31165</name>
</gene>
<sequence length="267" mass="29457">MPRHAIPRAWNDKFPHVSSVAVAPDAALYASSLGQGVYRIDPNGEWEALEREWPEGATVNRLSVNRGVLTACTSKGLYVYNRDRWEATDVAVPAYGFLEGGGGRMLAATHYGIWCRTEDGWLNWAYPDSIIYDLLYLPQFIVAGRDNGMALYDRLTGEWMEFVLADAVTSVAVYRGRLVGSGGCGQLIVGNRRGGFDTFRLPGIFIVSLISKGRDVYACTDKGLFRLGMFRDSVALLPVRLGFPVADADWDGETLVMATLFRGIESI</sequence>
<dbReference type="Proteomes" id="UP001589619">
    <property type="component" value="Unassembled WGS sequence"/>
</dbReference>
<comment type="caution">
    <text evidence="1">The sequence shown here is derived from an EMBL/GenBank/DDBJ whole genome shotgun (WGS) entry which is preliminary data.</text>
</comment>
<name>A0ABV5W658_9BACL</name>
<protein>
    <recommendedName>
        <fullName evidence="3">WD40 repeat domain-containing protein</fullName>
    </recommendedName>
</protein>
<reference evidence="1 2" key="1">
    <citation type="submission" date="2024-09" db="EMBL/GenBank/DDBJ databases">
        <authorList>
            <person name="Sun Q."/>
            <person name="Mori K."/>
        </authorList>
    </citation>
    <scope>NUCLEOTIDE SEQUENCE [LARGE SCALE GENOMIC DNA]</scope>
    <source>
        <strain evidence="1 2">JCM 12520</strain>
    </source>
</reference>